<dbReference type="Gramene" id="OPUNC11G15880.1">
    <property type="protein sequence ID" value="OPUNC11G15880.1"/>
    <property type="gene ID" value="OPUNC11G15880"/>
</dbReference>
<evidence type="ECO:0000313" key="6">
    <source>
        <dbReference type="Proteomes" id="UP000026962"/>
    </source>
</evidence>
<dbReference type="AlphaFoldDB" id="A0A0E0MH07"/>
<dbReference type="PANTHER" id="PTHR31325">
    <property type="entry name" value="OS01G0798800 PROTEIN-RELATED"/>
    <property type="match status" value="1"/>
</dbReference>
<feature type="transmembrane region" description="Helical" evidence="2">
    <location>
        <begin position="283"/>
        <end position="306"/>
    </location>
</feature>
<evidence type="ECO:0000256" key="1">
    <source>
        <dbReference type="SAM" id="MobiDB-lite"/>
    </source>
</evidence>
<feature type="region of interest" description="Disordered" evidence="1">
    <location>
        <begin position="585"/>
        <end position="613"/>
    </location>
</feature>
<keyword evidence="2" id="KW-0812">Transmembrane</keyword>
<name>A0A0E0MH07_ORYPU</name>
<feature type="signal peptide" evidence="3">
    <location>
        <begin position="1"/>
        <end position="18"/>
    </location>
</feature>
<evidence type="ECO:0000259" key="4">
    <source>
        <dbReference type="Pfam" id="PF13968"/>
    </source>
</evidence>
<organism evidence="5">
    <name type="scientific">Oryza punctata</name>
    <name type="common">Red rice</name>
    <dbReference type="NCBI Taxonomy" id="4537"/>
    <lineage>
        <taxon>Eukaryota</taxon>
        <taxon>Viridiplantae</taxon>
        <taxon>Streptophyta</taxon>
        <taxon>Embryophyta</taxon>
        <taxon>Tracheophyta</taxon>
        <taxon>Spermatophyta</taxon>
        <taxon>Magnoliopsida</taxon>
        <taxon>Liliopsida</taxon>
        <taxon>Poales</taxon>
        <taxon>Poaceae</taxon>
        <taxon>BOP clade</taxon>
        <taxon>Oryzoideae</taxon>
        <taxon>Oryzeae</taxon>
        <taxon>Oryzinae</taxon>
        <taxon>Oryza</taxon>
    </lineage>
</organism>
<dbReference type="eggNOG" id="ENOG502QQBP">
    <property type="taxonomic scope" value="Eukaryota"/>
</dbReference>
<evidence type="ECO:0000256" key="2">
    <source>
        <dbReference type="SAM" id="Phobius"/>
    </source>
</evidence>
<keyword evidence="2" id="KW-0472">Membrane</keyword>
<dbReference type="HOGENOM" id="CLU_009180_3_0_1"/>
<evidence type="ECO:0000313" key="5">
    <source>
        <dbReference type="EnsemblPlants" id="OPUNC11G15880.1"/>
    </source>
</evidence>
<feature type="chain" id="PRO_5002367770" description="DUF4220 domain-containing protein" evidence="3">
    <location>
        <begin position="19"/>
        <end position="704"/>
    </location>
</feature>
<reference evidence="5" key="2">
    <citation type="submission" date="2018-05" db="EMBL/GenBank/DDBJ databases">
        <title>OpunRS2 (Oryza punctata Reference Sequence Version 2).</title>
        <authorList>
            <person name="Zhang J."/>
            <person name="Kudrna D."/>
            <person name="Lee S."/>
            <person name="Talag J."/>
            <person name="Welchert J."/>
            <person name="Wing R.A."/>
        </authorList>
    </citation>
    <scope>NUCLEOTIDE SEQUENCE [LARGE SCALE GENOMIC DNA]</scope>
</reference>
<feature type="transmembrane region" description="Helical" evidence="2">
    <location>
        <begin position="318"/>
        <end position="343"/>
    </location>
</feature>
<feature type="compositionally biased region" description="Basic and acidic residues" evidence="1">
    <location>
        <begin position="597"/>
        <end position="610"/>
    </location>
</feature>
<dbReference type="InterPro" id="IPR007658">
    <property type="entry name" value="DUF594"/>
</dbReference>
<dbReference type="EnsemblPlants" id="OPUNC11G15880.1">
    <property type="protein sequence ID" value="OPUNC11G15880.1"/>
    <property type="gene ID" value="OPUNC11G15880"/>
</dbReference>
<proteinExistence type="predicted"/>
<feature type="domain" description="DUF4220" evidence="4">
    <location>
        <begin position="3"/>
        <end position="388"/>
    </location>
</feature>
<protein>
    <recommendedName>
        <fullName evidence="4">DUF4220 domain-containing protein</fullName>
    </recommendedName>
</protein>
<sequence>MLWLAYLLADTVAVFVLGHLAVHALGGGPSRRHELVFFWAPFMLVHLGGQDTITAFSKQDNELWLRHLASLVSQVAVAGYVVSTSSWPDAHLRAAMVLMFYCGSFKYAGRTYCLYTASPRSLRTESVRGRSVSQIFLHQAQDRAKNPGLVSEGIAVGTSRAEARDGMESSFQAMRKGDTCRETIRRMGGVGDVVPEIMSVDAPVNRVEVILAADDLPGMLVEFKSWPDRHRMAFQYVAAHLVHSYQHLYTKNPLRQAFYWDLAFCLRRSYQATYGFWTTVVKLVYLISTLFQYLSIPIALVLFTAAEKERHHSRADITVSYILLVGAILLDLVPVSMSIVSYARSWHLPGREIKRTILPVANCIDQLLITVRGRKKQWSKELGQYSMIKRHTVQDTAGMLSSTLRWICKHLGDWGVDLLDLTRTPVTDDLMELVLGKLLWFQTNKLEWGFARFHGQRTLGNWMERHQVPESKRPEYALNKSISGGADFPTSVLIWSIATDICYFFEDKGSNTEPDDIKKKKKMSRELSYYIMYLVFKCDVMLTSNSQLVHYKAHLEIAKILSTHKAHLGEKEALLEVFKEDTKEEKQKGSIPSVTQENKDEEPVNKDDATTSKQLQDLLRSTEEAIYSPVLPRARAVTQELIGIDDEADRWNLISEMWLEMLYYIAPRCGGSFHYEHLSTGGEFITHVLLLMRLLGPFLPPPSA</sequence>
<reference evidence="5" key="1">
    <citation type="submission" date="2015-04" db="UniProtKB">
        <authorList>
            <consortium name="EnsemblPlants"/>
        </authorList>
    </citation>
    <scope>IDENTIFICATION</scope>
</reference>
<dbReference type="Pfam" id="PF04578">
    <property type="entry name" value="DUF594"/>
    <property type="match status" value="1"/>
</dbReference>
<dbReference type="STRING" id="4537.A0A0E0MH07"/>
<evidence type="ECO:0000256" key="3">
    <source>
        <dbReference type="SAM" id="SignalP"/>
    </source>
</evidence>
<keyword evidence="6" id="KW-1185">Reference proteome</keyword>
<keyword evidence="3" id="KW-0732">Signal</keyword>
<dbReference type="Pfam" id="PF13968">
    <property type="entry name" value="DUF4220"/>
    <property type="match status" value="1"/>
</dbReference>
<dbReference type="InterPro" id="IPR025315">
    <property type="entry name" value="DUF4220"/>
</dbReference>
<dbReference type="OMA" id="FYMAPRC"/>
<dbReference type="Proteomes" id="UP000026962">
    <property type="component" value="Chromosome 11"/>
</dbReference>
<accession>A0A0E0MH07</accession>
<keyword evidence="2" id="KW-1133">Transmembrane helix</keyword>